<evidence type="ECO:0000313" key="3">
    <source>
        <dbReference type="Proteomes" id="UP000030377"/>
    </source>
</evidence>
<accession>A0A0A3Z4H5</accession>
<dbReference type="AlphaFoldDB" id="A0A0A3Z4H5"/>
<evidence type="ECO:0000313" key="2">
    <source>
        <dbReference type="EMBL" id="KGT80798.1"/>
    </source>
</evidence>
<comment type="caution">
    <text evidence="2">The sequence shown here is derived from an EMBL/GenBank/DDBJ whole genome shotgun (WGS) entry which is preliminary data.</text>
</comment>
<reference evidence="2 3" key="1">
    <citation type="submission" date="2014-09" db="EMBL/GenBank/DDBJ databases">
        <title>Draft genome of Bradyrhizobium japonicum Is-34.</title>
        <authorList>
            <person name="Tsurumaru H."/>
            <person name="Yamakawa T."/>
            <person name="Hashimoto S."/>
            <person name="Okizaki K."/>
            <person name="Kanesaki Y."/>
            <person name="Yoshikawa H."/>
            <person name="Yajima S."/>
        </authorList>
    </citation>
    <scope>NUCLEOTIDE SEQUENCE [LARGE SCALE GENOMIC DNA]</scope>
    <source>
        <strain evidence="2 3">Is-34</strain>
    </source>
</reference>
<evidence type="ECO:0008006" key="4">
    <source>
        <dbReference type="Google" id="ProtNLM"/>
    </source>
</evidence>
<keyword evidence="1" id="KW-1133">Transmembrane helix</keyword>
<keyword evidence="1" id="KW-0472">Membrane</keyword>
<organism evidence="2 3">
    <name type="scientific">Bradyrhizobium japonicum</name>
    <dbReference type="NCBI Taxonomy" id="375"/>
    <lineage>
        <taxon>Bacteria</taxon>
        <taxon>Pseudomonadati</taxon>
        <taxon>Pseudomonadota</taxon>
        <taxon>Alphaproteobacteria</taxon>
        <taxon>Hyphomicrobiales</taxon>
        <taxon>Nitrobacteraceae</taxon>
        <taxon>Bradyrhizobium</taxon>
    </lineage>
</organism>
<feature type="transmembrane region" description="Helical" evidence="1">
    <location>
        <begin position="53"/>
        <end position="77"/>
    </location>
</feature>
<name>A0A0A3Z4H5_BRAJP</name>
<gene>
    <name evidence="2" type="ORF">MA20_05075</name>
</gene>
<dbReference type="RefSeq" id="WP_041953983.1">
    <property type="nucleotide sequence ID" value="NZ_CP126005.1"/>
</dbReference>
<dbReference type="Pfam" id="PF04367">
    <property type="entry name" value="DUF502"/>
    <property type="match status" value="1"/>
</dbReference>
<dbReference type="EMBL" id="JRPN01000003">
    <property type="protein sequence ID" value="KGT80798.1"/>
    <property type="molecule type" value="Genomic_DNA"/>
</dbReference>
<dbReference type="Proteomes" id="UP000030377">
    <property type="component" value="Unassembled WGS sequence"/>
</dbReference>
<evidence type="ECO:0000256" key="1">
    <source>
        <dbReference type="SAM" id="Phobius"/>
    </source>
</evidence>
<sequence length="198" mass="21147">MKEFIKTTILGGIVFLLPAALIVAVLSHAMRIAVKVAQPISHEFELDKIGKVAGIGIVTLVAVLLLIVVSFGAGVVARTRVGKRISGWFEKSLLGGMPQYQMVKSMAEGLTQIESAQLKPVLVSVDDGAWQLGYSLEQLDAGHLAVFMPQAPTPMSGNVMYYPADRVRPLDITMLQATSLVKHIGVGSGEVLRGVKLA</sequence>
<keyword evidence="1" id="KW-0812">Transmembrane</keyword>
<proteinExistence type="predicted"/>
<protein>
    <recommendedName>
        <fullName evidence="4">DUF502 domain-containing protein</fullName>
    </recommendedName>
</protein>
<dbReference type="InterPro" id="IPR007462">
    <property type="entry name" value="COV1-like"/>
</dbReference>